<evidence type="ECO:0000313" key="2">
    <source>
        <dbReference type="EMBL" id="GAA2200678.1"/>
    </source>
</evidence>
<gene>
    <name evidence="2" type="ORF">GCM10009849_22160</name>
</gene>
<dbReference type="Gene3D" id="3.40.1000.70">
    <property type="entry name" value="PknH-like extracellular domain"/>
    <property type="match status" value="1"/>
</dbReference>
<name>A0ABN3BV64_9MICC</name>
<keyword evidence="3" id="KW-1185">Reference proteome</keyword>
<organism evidence="2 3">
    <name type="scientific">Sinomonas flava</name>
    <dbReference type="NCBI Taxonomy" id="496857"/>
    <lineage>
        <taxon>Bacteria</taxon>
        <taxon>Bacillati</taxon>
        <taxon>Actinomycetota</taxon>
        <taxon>Actinomycetes</taxon>
        <taxon>Micrococcales</taxon>
        <taxon>Micrococcaceae</taxon>
        <taxon>Sinomonas</taxon>
    </lineage>
</organism>
<evidence type="ECO:0000256" key="1">
    <source>
        <dbReference type="SAM" id="SignalP"/>
    </source>
</evidence>
<evidence type="ECO:0008006" key="4">
    <source>
        <dbReference type="Google" id="ProtNLM"/>
    </source>
</evidence>
<keyword evidence="1" id="KW-0732">Signal</keyword>
<accession>A0ABN3BV64</accession>
<sequence>MLLAAAVLALAGCRAGLAVPPPGAEGRPGLNASGAQRSFSAQELVTAAAETRTALRLGGSVLDQGQLAAQGERAVPSPLSGAGPASCAALTTPATPTGLDKASAALILAPSDARAQTTAIGIASHASPDAAAATVTALGALAASCARYDATLGGQRVPVVARAADPAADAPHAVMVTSTAQVPDPAGGSAPQERSVVRAVAAKGTVAVEVLLADTRPEDAAATVRAYVDMALARLPL</sequence>
<feature type="chain" id="PRO_5045509280" description="PknH-like protein" evidence="1">
    <location>
        <begin position="19"/>
        <end position="237"/>
    </location>
</feature>
<dbReference type="Proteomes" id="UP001500432">
    <property type="component" value="Unassembled WGS sequence"/>
</dbReference>
<proteinExistence type="predicted"/>
<reference evidence="2 3" key="1">
    <citation type="journal article" date="2019" name="Int. J. Syst. Evol. Microbiol.">
        <title>The Global Catalogue of Microorganisms (GCM) 10K type strain sequencing project: providing services to taxonomists for standard genome sequencing and annotation.</title>
        <authorList>
            <consortium name="The Broad Institute Genomics Platform"/>
            <consortium name="The Broad Institute Genome Sequencing Center for Infectious Disease"/>
            <person name="Wu L."/>
            <person name="Ma J."/>
        </authorList>
    </citation>
    <scope>NUCLEOTIDE SEQUENCE [LARGE SCALE GENOMIC DNA]</scope>
    <source>
        <strain evidence="2 3">JCM 16034</strain>
    </source>
</reference>
<dbReference type="EMBL" id="BAAAQW010000005">
    <property type="protein sequence ID" value="GAA2200678.1"/>
    <property type="molecule type" value="Genomic_DNA"/>
</dbReference>
<protein>
    <recommendedName>
        <fullName evidence="4">PknH-like protein</fullName>
    </recommendedName>
</protein>
<feature type="signal peptide" evidence="1">
    <location>
        <begin position="1"/>
        <end position="18"/>
    </location>
</feature>
<comment type="caution">
    <text evidence="2">The sequence shown here is derived from an EMBL/GenBank/DDBJ whole genome shotgun (WGS) entry which is preliminary data.</text>
</comment>
<dbReference type="InterPro" id="IPR038232">
    <property type="entry name" value="PknH-like_Extracell_sf"/>
</dbReference>
<evidence type="ECO:0000313" key="3">
    <source>
        <dbReference type="Proteomes" id="UP001500432"/>
    </source>
</evidence>